<evidence type="ECO:0000313" key="1">
    <source>
        <dbReference type="EMBL" id="KAK9281172.1"/>
    </source>
</evidence>
<dbReference type="PANTHER" id="PTHR32166">
    <property type="entry name" value="OSJNBA0013A04.12 PROTEIN"/>
    <property type="match status" value="1"/>
</dbReference>
<comment type="caution">
    <text evidence="1">The sequence shown here is derived from an EMBL/GenBank/DDBJ whole genome shotgun (WGS) entry which is preliminary data.</text>
</comment>
<proteinExistence type="predicted"/>
<dbReference type="PANTHER" id="PTHR32166:SF63">
    <property type="entry name" value="HAT TRANSPOSON SUPERFAMILY PROTEIN"/>
    <property type="match status" value="1"/>
</dbReference>
<accession>A0AAP0RMR8</accession>
<protein>
    <submittedName>
        <fullName evidence="1">Uncharacterized protein</fullName>
    </submittedName>
</protein>
<dbReference type="SUPFAM" id="SSF53098">
    <property type="entry name" value="Ribonuclease H-like"/>
    <property type="match status" value="1"/>
</dbReference>
<keyword evidence="2" id="KW-1185">Reference proteome</keyword>
<reference evidence="1 2" key="1">
    <citation type="journal article" date="2024" name="Plant J.">
        <title>Genome sequences and population genomics reveal climatic adaptation and genomic divergence between two closely related sweetgum species.</title>
        <authorList>
            <person name="Xu W.Q."/>
            <person name="Ren C.Q."/>
            <person name="Zhang X.Y."/>
            <person name="Comes H.P."/>
            <person name="Liu X.H."/>
            <person name="Li Y.G."/>
            <person name="Kettle C.J."/>
            <person name="Jalonen R."/>
            <person name="Gaisberger H."/>
            <person name="Ma Y.Z."/>
            <person name="Qiu Y.X."/>
        </authorList>
    </citation>
    <scope>NUCLEOTIDE SEQUENCE [LARGE SCALE GENOMIC DNA]</scope>
    <source>
        <strain evidence="1">Hangzhou</strain>
    </source>
</reference>
<sequence>MVANLVGDPSFWSEAIKVLKATIPVVRALCLINEADKPLISYIYETKDQVKEMIQKEFKYKKAEHVPYWQVINGVWNNHLHRPLHATGYFFNPSFYYLNGFYVDAEVTSGLLCCMLHMVQDCSLQNIISQQIDEYREAKGAFEQALWWFNYSGHCPELQRLAIRILSQICDGALRYGLKRSLVEKLLDNGRNPIEQQWLSDLTFVHYNHQLQRFEPGRDGKIWVEEIDLMDD</sequence>
<dbReference type="AlphaFoldDB" id="A0AAP0RMR8"/>
<dbReference type="EMBL" id="JBBPBK010000007">
    <property type="protein sequence ID" value="KAK9281172.1"/>
    <property type="molecule type" value="Genomic_DNA"/>
</dbReference>
<dbReference type="Proteomes" id="UP001415857">
    <property type="component" value="Unassembled WGS sequence"/>
</dbReference>
<organism evidence="1 2">
    <name type="scientific">Liquidambar formosana</name>
    <name type="common">Formosan gum</name>
    <dbReference type="NCBI Taxonomy" id="63359"/>
    <lineage>
        <taxon>Eukaryota</taxon>
        <taxon>Viridiplantae</taxon>
        <taxon>Streptophyta</taxon>
        <taxon>Embryophyta</taxon>
        <taxon>Tracheophyta</taxon>
        <taxon>Spermatophyta</taxon>
        <taxon>Magnoliopsida</taxon>
        <taxon>eudicotyledons</taxon>
        <taxon>Gunneridae</taxon>
        <taxon>Pentapetalae</taxon>
        <taxon>Saxifragales</taxon>
        <taxon>Altingiaceae</taxon>
        <taxon>Liquidambar</taxon>
    </lineage>
</organism>
<evidence type="ECO:0000313" key="2">
    <source>
        <dbReference type="Proteomes" id="UP001415857"/>
    </source>
</evidence>
<dbReference type="InterPro" id="IPR012337">
    <property type="entry name" value="RNaseH-like_sf"/>
</dbReference>
<gene>
    <name evidence="1" type="ORF">L1049_004067</name>
</gene>
<name>A0AAP0RMR8_LIQFO</name>